<dbReference type="Proteomes" id="UP000193411">
    <property type="component" value="Unassembled WGS sequence"/>
</dbReference>
<protein>
    <submittedName>
        <fullName evidence="1">Mitochondrial glyco protein</fullName>
    </submittedName>
</protein>
<organism evidence="1 2">
    <name type="scientific">Catenaria anguillulae PL171</name>
    <dbReference type="NCBI Taxonomy" id="765915"/>
    <lineage>
        <taxon>Eukaryota</taxon>
        <taxon>Fungi</taxon>
        <taxon>Fungi incertae sedis</taxon>
        <taxon>Blastocladiomycota</taxon>
        <taxon>Blastocladiomycetes</taxon>
        <taxon>Blastocladiales</taxon>
        <taxon>Catenariaceae</taxon>
        <taxon>Catenaria</taxon>
    </lineage>
</organism>
<dbReference type="GO" id="GO:0005759">
    <property type="term" value="C:mitochondrial matrix"/>
    <property type="evidence" value="ECO:0007669"/>
    <property type="project" value="InterPro"/>
</dbReference>
<accession>A0A1Y2HFK9</accession>
<gene>
    <name evidence="1" type="ORF">BCR44DRAFT_27461</name>
</gene>
<comment type="caution">
    <text evidence="1">The sequence shown here is derived from an EMBL/GenBank/DDBJ whole genome shotgun (WGS) entry which is preliminary data.</text>
</comment>
<dbReference type="GO" id="GO:0042256">
    <property type="term" value="P:cytosolic ribosome assembly"/>
    <property type="evidence" value="ECO:0007669"/>
    <property type="project" value="TreeGrafter"/>
</dbReference>
<dbReference type="Pfam" id="PF02330">
    <property type="entry name" value="MAM33"/>
    <property type="match status" value="1"/>
</dbReference>
<evidence type="ECO:0000313" key="1">
    <source>
        <dbReference type="EMBL" id="ORZ33319.1"/>
    </source>
</evidence>
<dbReference type="SUPFAM" id="SSF54529">
    <property type="entry name" value="Mitochondrial glycoprotein MAM33-like"/>
    <property type="match status" value="1"/>
</dbReference>
<dbReference type="Gene3D" id="3.10.280.10">
    <property type="entry name" value="Mitochondrial glycoprotein"/>
    <property type="match status" value="1"/>
</dbReference>
<evidence type="ECO:0000313" key="2">
    <source>
        <dbReference type="Proteomes" id="UP000193411"/>
    </source>
</evidence>
<dbReference type="PANTHER" id="PTHR10826">
    <property type="entry name" value="COMPLEMENT COMPONENT 1"/>
    <property type="match status" value="1"/>
</dbReference>
<reference evidence="1 2" key="1">
    <citation type="submission" date="2016-07" db="EMBL/GenBank/DDBJ databases">
        <title>Pervasive Adenine N6-methylation of Active Genes in Fungi.</title>
        <authorList>
            <consortium name="DOE Joint Genome Institute"/>
            <person name="Mondo S.J."/>
            <person name="Dannebaum R.O."/>
            <person name="Kuo R.C."/>
            <person name="Labutti K."/>
            <person name="Haridas S."/>
            <person name="Kuo A."/>
            <person name="Salamov A."/>
            <person name="Ahrendt S.R."/>
            <person name="Lipzen A."/>
            <person name="Sullivan W."/>
            <person name="Andreopoulos W.B."/>
            <person name="Clum A."/>
            <person name="Lindquist E."/>
            <person name="Daum C."/>
            <person name="Ramamoorthy G.K."/>
            <person name="Gryganskyi A."/>
            <person name="Culley D."/>
            <person name="Magnuson J.K."/>
            <person name="James T.Y."/>
            <person name="O'Malley M.A."/>
            <person name="Stajich J.E."/>
            <person name="Spatafora J.W."/>
            <person name="Visel A."/>
            <person name="Grigoriev I.V."/>
        </authorList>
    </citation>
    <scope>NUCLEOTIDE SEQUENCE [LARGE SCALE GENOMIC DNA]</scope>
    <source>
        <strain evidence="1 2">PL171</strain>
    </source>
</reference>
<dbReference type="PANTHER" id="PTHR10826:SF1">
    <property type="entry name" value="COMPLEMENT COMPONENT 1 Q SUBCOMPONENT-BINDING PROTEIN, MITOCHONDRIAL"/>
    <property type="match status" value="1"/>
</dbReference>
<dbReference type="InterPro" id="IPR003428">
    <property type="entry name" value="MAM33"/>
</dbReference>
<dbReference type="InterPro" id="IPR036561">
    <property type="entry name" value="MAM33_sf"/>
</dbReference>
<name>A0A1Y2HFK9_9FUNG</name>
<sequence>MGCNIPTWRFANPPALSQSRVHPSSSLLLTFSSHARSLPGLAQLNYDLRLINTLAMFARTVPLLRTSARALTSTATRSAAASPMALARTSSVALKATTQVAMRRMYSSVSDTELLSVLNRELKYEQENSDKATPAFLAEFHAKKTFSIQDRPGENEVVLSREFGSEKITLTFSIDDVANVEPIEGTEEVAFPVSVVITVTKKAAADAGAVTFQTIADGGAFQITNITFNDDSVLATMDTAEADYKRRGTYVGPIFDELDDNLSNAFYQYLEARGVGAELAEFIPAYVEYKEQLEYNRWLQKVSAFVERK</sequence>
<proteinExistence type="predicted"/>
<dbReference type="AlphaFoldDB" id="A0A1Y2HFK9"/>
<dbReference type="STRING" id="765915.A0A1Y2HFK9"/>
<dbReference type="OrthoDB" id="278212at2759"/>
<keyword evidence="2" id="KW-1185">Reference proteome</keyword>
<dbReference type="EMBL" id="MCFL01000037">
    <property type="protein sequence ID" value="ORZ33319.1"/>
    <property type="molecule type" value="Genomic_DNA"/>
</dbReference>